<dbReference type="PRINTS" id="PR00081">
    <property type="entry name" value="GDHRDH"/>
</dbReference>
<keyword evidence="2 5" id="KW-0560">Oxidoreductase</keyword>
<organism evidence="5 6">
    <name type="scientific">Mycobacteroides salmoniphilum</name>
    <dbReference type="NCBI Taxonomy" id="404941"/>
    <lineage>
        <taxon>Bacteria</taxon>
        <taxon>Bacillati</taxon>
        <taxon>Actinomycetota</taxon>
        <taxon>Actinomycetes</taxon>
        <taxon>Mycobacteriales</taxon>
        <taxon>Mycobacteriaceae</taxon>
        <taxon>Mycobacteroides</taxon>
    </lineage>
</organism>
<reference evidence="5 6" key="1">
    <citation type="journal article" date="2019" name="Sci. Rep.">
        <title>Extended insight into the Mycobacterium chelonae-abscessus complex through whole genome sequencing of Mycobacterium salmoniphilum outbreak and Mycobacterium salmoniphilum-like strains.</title>
        <authorList>
            <person name="Behra P.R.K."/>
            <person name="Das S."/>
            <person name="Pettersson B.M.F."/>
            <person name="Shirreff L."/>
            <person name="DuCote T."/>
            <person name="Jacobsson K.G."/>
            <person name="Ennis D.G."/>
            <person name="Kirsebom L.A."/>
        </authorList>
    </citation>
    <scope>NUCLEOTIDE SEQUENCE [LARGE SCALE GENOMIC DNA]</scope>
    <source>
        <strain evidence="5 6">DE 4585</strain>
    </source>
</reference>
<evidence type="ECO:0000259" key="4">
    <source>
        <dbReference type="SMART" id="SM00822"/>
    </source>
</evidence>
<dbReference type="Pfam" id="PF00106">
    <property type="entry name" value="adh_short"/>
    <property type="match status" value="1"/>
</dbReference>
<evidence type="ECO:0000256" key="2">
    <source>
        <dbReference type="ARBA" id="ARBA00023002"/>
    </source>
</evidence>
<accession>A0A4R8RWC5</accession>
<dbReference type="NCBIfam" id="NF006073">
    <property type="entry name" value="PRK08219.1"/>
    <property type="match status" value="1"/>
</dbReference>
<evidence type="ECO:0000313" key="6">
    <source>
        <dbReference type="Proteomes" id="UP000295117"/>
    </source>
</evidence>
<sequence>MGRHPSIVRRTRPFPLVESALSVRKCEEKPLKVDIRRKEASLARMPLALITGASGGLGAAIARALAPTHALLLGGRPSARLDALATELGATPWPVDLGDQDAVLAAAADIGELDLLVHNAGVSYPATIADSNLADWRKTLEVNVLAPVALTQALLPALRAAQGDVVFINSGAGINAHPGIGSYSTSKFALRGFADVLRAEEPLLRVTSVHPGRISTPMQQELTEHEGREYDPAEYMRPESVAQLVADAVHLPRDARVHQIVVRQN</sequence>
<dbReference type="InterPro" id="IPR002347">
    <property type="entry name" value="SDR_fam"/>
</dbReference>
<protein>
    <submittedName>
        <fullName evidence="5">Putative oxidoreductase SadH</fullName>
        <ecNumber evidence="5">1.-.-.-</ecNumber>
    </submittedName>
</protein>
<dbReference type="Proteomes" id="UP000295117">
    <property type="component" value="Unassembled WGS sequence"/>
</dbReference>
<dbReference type="InterPro" id="IPR036291">
    <property type="entry name" value="NAD(P)-bd_dom_sf"/>
</dbReference>
<proteinExistence type="inferred from homology"/>
<dbReference type="PROSITE" id="PS00061">
    <property type="entry name" value="ADH_SHORT"/>
    <property type="match status" value="1"/>
</dbReference>
<dbReference type="PRINTS" id="PR00080">
    <property type="entry name" value="SDRFAMILY"/>
</dbReference>
<dbReference type="EMBL" id="PECH01000009">
    <property type="protein sequence ID" value="TDZ78737.1"/>
    <property type="molecule type" value="Genomic_DNA"/>
</dbReference>
<dbReference type="SMART" id="SM00822">
    <property type="entry name" value="PKS_KR"/>
    <property type="match status" value="1"/>
</dbReference>
<dbReference type="PANTHER" id="PTHR44196">
    <property type="entry name" value="DEHYDROGENASE/REDUCTASE SDR FAMILY MEMBER 7B"/>
    <property type="match status" value="1"/>
</dbReference>
<dbReference type="SUPFAM" id="SSF51735">
    <property type="entry name" value="NAD(P)-binding Rossmann-fold domains"/>
    <property type="match status" value="1"/>
</dbReference>
<dbReference type="InterPro" id="IPR057326">
    <property type="entry name" value="KR_dom"/>
</dbReference>
<name>A0A4R8RWC5_9MYCO</name>
<dbReference type="EC" id="1.-.-.-" evidence="5"/>
<comment type="similarity">
    <text evidence="1 3">Belongs to the short-chain dehydrogenases/reductases (SDR) family.</text>
</comment>
<dbReference type="AlphaFoldDB" id="A0A4R8RWC5"/>
<evidence type="ECO:0000313" key="5">
    <source>
        <dbReference type="EMBL" id="TDZ78737.1"/>
    </source>
</evidence>
<dbReference type="PANTHER" id="PTHR44196:SF1">
    <property type="entry name" value="DEHYDROGENASE_REDUCTASE SDR FAMILY MEMBER 7B"/>
    <property type="match status" value="1"/>
</dbReference>
<dbReference type="GO" id="GO:0016020">
    <property type="term" value="C:membrane"/>
    <property type="evidence" value="ECO:0007669"/>
    <property type="project" value="TreeGrafter"/>
</dbReference>
<gene>
    <name evidence="5" type="primary">sadH_10</name>
    <name evidence="5" type="ORF">DE4585_04574</name>
</gene>
<comment type="caution">
    <text evidence="5">The sequence shown here is derived from an EMBL/GenBank/DDBJ whole genome shotgun (WGS) entry which is preliminary data.</text>
</comment>
<feature type="domain" description="Ketoreductase" evidence="4">
    <location>
        <begin position="46"/>
        <end position="217"/>
    </location>
</feature>
<evidence type="ECO:0000256" key="3">
    <source>
        <dbReference type="RuleBase" id="RU000363"/>
    </source>
</evidence>
<evidence type="ECO:0000256" key="1">
    <source>
        <dbReference type="ARBA" id="ARBA00006484"/>
    </source>
</evidence>
<dbReference type="InterPro" id="IPR020904">
    <property type="entry name" value="Sc_DH/Rdtase_CS"/>
</dbReference>
<dbReference type="Gene3D" id="3.40.50.720">
    <property type="entry name" value="NAD(P)-binding Rossmann-like Domain"/>
    <property type="match status" value="1"/>
</dbReference>
<dbReference type="GO" id="GO:0016491">
    <property type="term" value="F:oxidoreductase activity"/>
    <property type="evidence" value="ECO:0007669"/>
    <property type="project" value="UniProtKB-KW"/>
</dbReference>